<feature type="signal peptide" evidence="6">
    <location>
        <begin position="1"/>
        <end position="22"/>
    </location>
</feature>
<feature type="domain" description="SDR-like Ig" evidence="7">
    <location>
        <begin position="61"/>
        <end position="156"/>
    </location>
</feature>
<dbReference type="SUPFAM" id="SSF49401">
    <property type="entry name" value="Bacterial adhesins"/>
    <property type="match status" value="1"/>
</dbReference>
<dbReference type="STRING" id="169760.PSTEL_07445"/>
<dbReference type="HOGENOM" id="CLU_1389040_0_0_9"/>
<dbReference type="AlphaFoldDB" id="A0A089LN66"/>
<accession>A0A089LN66</accession>
<reference evidence="8 9" key="1">
    <citation type="submission" date="2014-08" db="EMBL/GenBank/DDBJ databases">
        <title>Comparative genomics of the Paenibacillus odorifer group.</title>
        <authorList>
            <person name="den Bakker H.C."/>
            <person name="Tsai Y.-C."/>
            <person name="Martin N."/>
            <person name="Korlach J."/>
            <person name="Wiedmann M."/>
        </authorList>
    </citation>
    <scope>NUCLEOTIDE SEQUENCE [LARGE SCALE GENOMIC DNA]</scope>
    <source>
        <strain evidence="8 9">DSM 14472</strain>
    </source>
</reference>
<evidence type="ECO:0000256" key="4">
    <source>
        <dbReference type="ARBA" id="ARBA00022729"/>
    </source>
</evidence>
<keyword evidence="9" id="KW-1185">Reference proteome</keyword>
<name>A0A089LN66_9BACL</name>
<dbReference type="InterPro" id="IPR008966">
    <property type="entry name" value="Adhesion_dom_sf"/>
</dbReference>
<keyword evidence="5" id="KW-0572">Peptidoglycan-anchor</keyword>
<evidence type="ECO:0000313" key="8">
    <source>
        <dbReference type="EMBL" id="AIQ62966.1"/>
    </source>
</evidence>
<feature type="chain" id="PRO_5038814324" description="SDR-like Ig domain-containing protein" evidence="6">
    <location>
        <begin position="23"/>
        <end position="196"/>
    </location>
</feature>
<keyword evidence="2" id="KW-0134">Cell wall</keyword>
<comment type="subcellular location">
    <subcellularLocation>
        <location evidence="1">Secreted</location>
        <location evidence="1">Cell wall</location>
        <topology evidence="1">Peptidoglycan-anchor</topology>
    </subcellularLocation>
</comment>
<dbReference type="RefSeq" id="WP_038694427.1">
    <property type="nucleotide sequence ID" value="NZ_CP009286.1"/>
</dbReference>
<dbReference type="InterPro" id="IPR041171">
    <property type="entry name" value="SDR_Ig"/>
</dbReference>
<evidence type="ECO:0000256" key="5">
    <source>
        <dbReference type="ARBA" id="ARBA00023088"/>
    </source>
</evidence>
<keyword evidence="4 6" id="KW-0732">Signal</keyword>
<proteinExistence type="predicted"/>
<dbReference type="EMBL" id="CP009286">
    <property type="protein sequence ID" value="AIQ62966.1"/>
    <property type="molecule type" value="Genomic_DNA"/>
</dbReference>
<dbReference type="GO" id="GO:0007155">
    <property type="term" value="P:cell adhesion"/>
    <property type="evidence" value="ECO:0007669"/>
    <property type="project" value="InterPro"/>
</dbReference>
<organism evidence="8 9">
    <name type="scientific">Paenibacillus stellifer</name>
    <dbReference type="NCBI Taxonomy" id="169760"/>
    <lineage>
        <taxon>Bacteria</taxon>
        <taxon>Bacillati</taxon>
        <taxon>Bacillota</taxon>
        <taxon>Bacilli</taxon>
        <taxon>Bacillales</taxon>
        <taxon>Paenibacillaceae</taxon>
        <taxon>Paenibacillus</taxon>
    </lineage>
</organism>
<evidence type="ECO:0000256" key="3">
    <source>
        <dbReference type="ARBA" id="ARBA00022525"/>
    </source>
</evidence>
<evidence type="ECO:0000256" key="6">
    <source>
        <dbReference type="SAM" id="SignalP"/>
    </source>
</evidence>
<evidence type="ECO:0000259" key="7">
    <source>
        <dbReference type="Pfam" id="PF17961"/>
    </source>
</evidence>
<dbReference type="Pfam" id="PF17961">
    <property type="entry name" value="Big_8"/>
    <property type="match status" value="1"/>
</dbReference>
<sequence>MRKKNMAKILIFLLFVTQLAYGFGSTPRAEAAQIDQDRNIITSVSMAVYDKNGNTVTDAVYEQGSKVQLDYTWELPSTPKYQSGDTYTFKLPDAFKMYNDVQGPLTFEGISVGNFTAIAATHEVVMTFNNYMETHDPVHGTLTLQTEFDKQVIVGSSEQTVVFPFNGGNCNVTLFFKPAIYIAIPVHFSNKASQVS</sequence>
<protein>
    <recommendedName>
        <fullName evidence="7">SDR-like Ig domain-containing protein</fullName>
    </recommendedName>
</protein>
<dbReference type="KEGG" id="pste:PSTEL_07445"/>
<evidence type="ECO:0000256" key="2">
    <source>
        <dbReference type="ARBA" id="ARBA00022512"/>
    </source>
</evidence>
<gene>
    <name evidence="8" type="ORF">PSTEL_07445</name>
</gene>
<dbReference type="Gene3D" id="2.60.40.1280">
    <property type="match status" value="1"/>
</dbReference>
<evidence type="ECO:0000313" key="9">
    <source>
        <dbReference type="Proteomes" id="UP000029507"/>
    </source>
</evidence>
<dbReference type="InterPro" id="IPR011252">
    <property type="entry name" value="Fibrogen-bd_dom1"/>
</dbReference>
<evidence type="ECO:0000256" key="1">
    <source>
        <dbReference type="ARBA" id="ARBA00004168"/>
    </source>
</evidence>
<dbReference type="Proteomes" id="UP000029507">
    <property type="component" value="Chromosome"/>
</dbReference>
<keyword evidence="3" id="KW-0964">Secreted</keyword>